<reference evidence="1" key="1">
    <citation type="submission" date="2022-11" db="EMBL/GenBank/DDBJ databases">
        <title>Pseudomonas triclosanedens sp. nov., a triclosan degrader isolated from activated sludge.</title>
        <authorList>
            <person name="Yin Y."/>
            <person name="Lu Z."/>
        </authorList>
    </citation>
    <scope>NUCLEOTIDE SEQUENCE</scope>
    <source>
        <strain evidence="1">ZM23</strain>
    </source>
</reference>
<proteinExistence type="predicted"/>
<dbReference type="EMBL" id="CP113432">
    <property type="protein sequence ID" value="WAI49039.1"/>
    <property type="molecule type" value="Genomic_DNA"/>
</dbReference>
<keyword evidence="2" id="KW-1185">Reference proteome</keyword>
<evidence type="ECO:0000313" key="2">
    <source>
        <dbReference type="Proteomes" id="UP001163624"/>
    </source>
</evidence>
<organism evidence="1 2">
    <name type="scientific">Pseudomonas triclosanedens</name>
    <dbReference type="NCBI Taxonomy" id="2961893"/>
    <lineage>
        <taxon>Bacteria</taxon>
        <taxon>Pseudomonadati</taxon>
        <taxon>Pseudomonadota</taxon>
        <taxon>Gammaproteobacteria</taxon>
        <taxon>Pseudomonadales</taxon>
        <taxon>Pseudomonadaceae</taxon>
        <taxon>Pseudomonas</taxon>
    </lineage>
</organism>
<sequence length="76" mass="8094">MSISPETLQVIADATVRLAELRQKECKHLCIENTAPTIFGGLLSAYVKSTSKETLTSAMNLVSVTGELDVKALLGS</sequence>
<dbReference type="Proteomes" id="UP001163624">
    <property type="component" value="Chromosome"/>
</dbReference>
<protein>
    <submittedName>
        <fullName evidence="1">Uncharacterized protein</fullName>
    </submittedName>
</protein>
<accession>A0ABY6ZVV5</accession>
<evidence type="ECO:0000313" key="1">
    <source>
        <dbReference type="EMBL" id="WAI49039.1"/>
    </source>
</evidence>
<name>A0ABY6ZVV5_9PSED</name>
<dbReference type="RefSeq" id="WP_254472332.1">
    <property type="nucleotide sequence ID" value="NZ_CP113432.1"/>
</dbReference>
<gene>
    <name evidence="1" type="ORF">OU419_25370</name>
</gene>